<dbReference type="PROSITE" id="PS00138">
    <property type="entry name" value="SUBTILASE_SER"/>
    <property type="match status" value="1"/>
</dbReference>
<evidence type="ECO:0000256" key="3">
    <source>
        <dbReference type="ARBA" id="ARBA00011073"/>
    </source>
</evidence>
<dbReference type="InterPro" id="IPR036852">
    <property type="entry name" value="Peptidase_S8/S53_dom_sf"/>
</dbReference>
<keyword evidence="14" id="KW-1185">Reference proteome</keyword>
<feature type="domain" description="Peptidase S8/S53" evidence="12">
    <location>
        <begin position="121"/>
        <end position="335"/>
    </location>
</feature>
<evidence type="ECO:0000313" key="13">
    <source>
        <dbReference type="EMBL" id="MRX73678.1"/>
    </source>
</evidence>
<dbReference type="InterPro" id="IPR022398">
    <property type="entry name" value="Peptidase_S8_His-AS"/>
</dbReference>
<evidence type="ECO:0000256" key="2">
    <source>
        <dbReference type="ARBA" id="ARBA00004613"/>
    </source>
</evidence>
<evidence type="ECO:0000256" key="4">
    <source>
        <dbReference type="ARBA" id="ARBA00022525"/>
    </source>
</evidence>
<comment type="subcellular location">
    <subcellularLocation>
        <location evidence="2">Secreted</location>
    </subcellularLocation>
</comment>
<dbReference type="InterPro" id="IPR023828">
    <property type="entry name" value="Peptidase_S8_Ser-AS"/>
</dbReference>
<dbReference type="PANTHER" id="PTHR43806">
    <property type="entry name" value="PEPTIDASE S8"/>
    <property type="match status" value="1"/>
</dbReference>
<dbReference type="OrthoDB" id="9798386at2"/>
<name>A0A7X2J324_9BACI</name>
<evidence type="ECO:0000256" key="11">
    <source>
        <dbReference type="SAM" id="SignalP"/>
    </source>
</evidence>
<evidence type="ECO:0000256" key="10">
    <source>
        <dbReference type="RuleBase" id="RU003355"/>
    </source>
</evidence>
<proteinExistence type="inferred from homology"/>
<feature type="signal peptide" evidence="11">
    <location>
        <begin position="1"/>
        <end position="25"/>
    </location>
</feature>
<comment type="caution">
    <text evidence="13">The sequence shown here is derived from an EMBL/GenBank/DDBJ whole genome shotgun (WGS) entry which is preliminary data.</text>
</comment>
<dbReference type="SUPFAM" id="SSF52743">
    <property type="entry name" value="Subtilisin-like"/>
    <property type="match status" value="1"/>
</dbReference>
<sequence length="382" mass="40893">MWHKAASALIIITLLGFFQFEKAEAADIKKERYFAETSELSKKMRDELNNNGFEVLNTFSAGTHTFAVMMGKPENLKALQSLPYIQHAEYDQEASPAALQTTPWGIKASGANKLLKKSCKCKIAVIDSGVSNHEDLKGRVVSKVSFLADNVYERQANDDSSTQHGTHVAGIIAANSNRFGVVGMDPGASLLVAKVGDEDGNIYGSDMAKGISWAISNKVSVINLSLEMKDRSVPFSRVLKAAYDSGIAVIAAAGNDGESLKSIASSPYTISVGAIDANGKMASWSNYDSTLDILAPGVSIISTVNTKGYGNMSGTSMAAPHVAGASGKLLTSYRGPENGQKVEWLRNQLKTHGDKIQVRSAQGTRIDVPVLNVYKSYYGLGQ</sequence>
<gene>
    <name evidence="13" type="ORF">GJU40_16165</name>
</gene>
<evidence type="ECO:0000256" key="1">
    <source>
        <dbReference type="ARBA" id="ARBA00001913"/>
    </source>
</evidence>
<dbReference type="InterPro" id="IPR023827">
    <property type="entry name" value="Peptidase_S8_Asp-AS"/>
</dbReference>
<keyword evidence="5 9" id="KW-0645">Protease</keyword>
<dbReference type="InterPro" id="IPR015500">
    <property type="entry name" value="Peptidase_S8_subtilisin-rel"/>
</dbReference>
<organism evidence="13 14">
    <name type="scientific">Metabacillus lacus</name>
    <dbReference type="NCBI Taxonomy" id="1983721"/>
    <lineage>
        <taxon>Bacteria</taxon>
        <taxon>Bacillati</taxon>
        <taxon>Bacillota</taxon>
        <taxon>Bacilli</taxon>
        <taxon>Bacillales</taxon>
        <taxon>Bacillaceae</taxon>
        <taxon>Metabacillus</taxon>
    </lineage>
</organism>
<evidence type="ECO:0000256" key="6">
    <source>
        <dbReference type="ARBA" id="ARBA00022801"/>
    </source>
</evidence>
<keyword evidence="7 9" id="KW-0720">Serine protease</keyword>
<evidence type="ECO:0000256" key="9">
    <source>
        <dbReference type="PROSITE-ProRule" id="PRU01240"/>
    </source>
</evidence>
<evidence type="ECO:0000256" key="7">
    <source>
        <dbReference type="ARBA" id="ARBA00022825"/>
    </source>
</evidence>
<dbReference type="InterPro" id="IPR000209">
    <property type="entry name" value="Peptidase_S8/S53_dom"/>
</dbReference>
<accession>A0A7X2J324</accession>
<dbReference type="AlphaFoldDB" id="A0A7X2J324"/>
<keyword evidence="4" id="KW-0964">Secreted</keyword>
<dbReference type="PROSITE" id="PS51892">
    <property type="entry name" value="SUBTILASE"/>
    <property type="match status" value="1"/>
</dbReference>
<dbReference type="GO" id="GO:0004252">
    <property type="term" value="F:serine-type endopeptidase activity"/>
    <property type="evidence" value="ECO:0007669"/>
    <property type="project" value="UniProtKB-UniRule"/>
</dbReference>
<evidence type="ECO:0000259" key="12">
    <source>
        <dbReference type="Pfam" id="PF00082"/>
    </source>
</evidence>
<dbReference type="PROSITE" id="PS00137">
    <property type="entry name" value="SUBTILASE_HIS"/>
    <property type="match status" value="1"/>
</dbReference>
<feature type="active site" description="Charge relay system" evidence="9">
    <location>
        <position position="164"/>
    </location>
</feature>
<keyword evidence="8" id="KW-0106">Calcium</keyword>
<evidence type="ECO:0000313" key="14">
    <source>
        <dbReference type="Proteomes" id="UP000448867"/>
    </source>
</evidence>
<evidence type="ECO:0000256" key="8">
    <source>
        <dbReference type="ARBA" id="ARBA00022837"/>
    </source>
</evidence>
<dbReference type="InterPro" id="IPR050131">
    <property type="entry name" value="Peptidase_S8_subtilisin-like"/>
</dbReference>
<dbReference type="RefSeq" id="WP_154309140.1">
    <property type="nucleotide sequence ID" value="NZ_WKKI01000041.1"/>
</dbReference>
<dbReference type="GO" id="GO:0006508">
    <property type="term" value="P:proteolysis"/>
    <property type="evidence" value="ECO:0007669"/>
    <property type="project" value="UniProtKB-KW"/>
</dbReference>
<dbReference type="PANTHER" id="PTHR43806:SF11">
    <property type="entry name" value="CEREVISIN-RELATED"/>
    <property type="match status" value="1"/>
</dbReference>
<dbReference type="PRINTS" id="PR00723">
    <property type="entry name" value="SUBTILISIN"/>
</dbReference>
<reference evidence="13 14" key="1">
    <citation type="submission" date="2019-11" db="EMBL/GenBank/DDBJ databases">
        <title>Bacillus lacus genome.</title>
        <authorList>
            <person name="Allen C.J."/>
            <person name="Newman J.D."/>
        </authorList>
    </citation>
    <scope>NUCLEOTIDE SEQUENCE [LARGE SCALE GENOMIC DNA]</scope>
    <source>
        <strain evidence="13 14">KCTC 33946</strain>
    </source>
</reference>
<comment type="cofactor">
    <cofactor evidence="1">
        <name>Ca(2+)</name>
        <dbReference type="ChEBI" id="CHEBI:29108"/>
    </cofactor>
</comment>
<feature type="active site" description="Charge relay system" evidence="9">
    <location>
        <position position="127"/>
    </location>
</feature>
<feature type="chain" id="PRO_5031547657" evidence="11">
    <location>
        <begin position="26"/>
        <end position="382"/>
    </location>
</feature>
<comment type="similarity">
    <text evidence="3 9 10">Belongs to the peptidase S8 family.</text>
</comment>
<dbReference type="EMBL" id="WKKI01000041">
    <property type="protein sequence ID" value="MRX73678.1"/>
    <property type="molecule type" value="Genomic_DNA"/>
</dbReference>
<dbReference type="Pfam" id="PF00082">
    <property type="entry name" value="Peptidase_S8"/>
    <property type="match status" value="1"/>
</dbReference>
<keyword evidence="6 9" id="KW-0378">Hydrolase</keyword>
<dbReference type="PROSITE" id="PS00136">
    <property type="entry name" value="SUBTILASE_ASP"/>
    <property type="match status" value="1"/>
</dbReference>
<protein>
    <submittedName>
        <fullName evidence="13">S8 family serine peptidase</fullName>
    </submittedName>
</protein>
<dbReference type="Proteomes" id="UP000448867">
    <property type="component" value="Unassembled WGS sequence"/>
</dbReference>
<feature type="active site" description="Charge relay system" evidence="9">
    <location>
        <position position="316"/>
    </location>
</feature>
<dbReference type="Gene3D" id="3.40.50.200">
    <property type="entry name" value="Peptidase S8/S53 domain"/>
    <property type="match status" value="1"/>
</dbReference>
<dbReference type="GO" id="GO:0005615">
    <property type="term" value="C:extracellular space"/>
    <property type="evidence" value="ECO:0007669"/>
    <property type="project" value="TreeGrafter"/>
</dbReference>
<keyword evidence="11" id="KW-0732">Signal</keyword>
<evidence type="ECO:0000256" key="5">
    <source>
        <dbReference type="ARBA" id="ARBA00022670"/>
    </source>
</evidence>